<feature type="region of interest" description="Disordered" evidence="4">
    <location>
        <begin position="17"/>
        <end position="44"/>
    </location>
</feature>
<evidence type="ECO:0000256" key="4">
    <source>
        <dbReference type="SAM" id="MobiDB-lite"/>
    </source>
</evidence>
<evidence type="ECO:0000313" key="6">
    <source>
        <dbReference type="EMBL" id="TNM61756.1"/>
    </source>
</evidence>
<evidence type="ECO:0000256" key="1">
    <source>
        <dbReference type="ARBA" id="ARBA00023015"/>
    </source>
</evidence>
<dbReference type="Proteomes" id="UP000311605">
    <property type="component" value="Unassembled WGS sequence"/>
</dbReference>
<dbReference type="SUPFAM" id="SSF46785">
    <property type="entry name" value="Winged helix' DNA-binding domain"/>
    <property type="match status" value="1"/>
</dbReference>
<dbReference type="PANTHER" id="PTHR33154">
    <property type="entry name" value="TRANSCRIPTIONAL REGULATOR, ARSR FAMILY"/>
    <property type="match status" value="1"/>
</dbReference>
<dbReference type="PANTHER" id="PTHR33154:SF28">
    <property type="entry name" value="HTH-TYPE TRANSCRIPTIONAL REGULATOR YGAV-RELATED"/>
    <property type="match status" value="1"/>
</dbReference>
<dbReference type="AlphaFoldDB" id="A0A5C4XE91"/>
<dbReference type="SMART" id="SM00418">
    <property type="entry name" value="HTH_ARSR"/>
    <property type="match status" value="1"/>
</dbReference>
<dbReference type="CDD" id="cd00090">
    <property type="entry name" value="HTH_ARSR"/>
    <property type="match status" value="1"/>
</dbReference>
<dbReference type="OrthoDB" id="194599at2"/>
<dbReference type="NCBIfam" id="NF033788">
    <property type="entry name" value="HTH_metalloreg"/>
    <property type="match status" value="1"/>
</dbReference>
<dbReference type="InterPro" id="IPR011991">
    <property type="entry name" value="ArsR-like_HTH"/>
</dbReference>
<keyword evidence="1" id="KW-0805">Transcription regulation</keyword>
<dbReference type="Pfam" id="PF01022">
    <property type="entry name" value="HTH_5"/>
    <property type="match status" value="1"/>
</dbReference>
<dbReference type="PRINTS" id="PR00778">
    <property type="entry name" value="HTHARSR"/>
</dbReference>
<keyword evidence="3" id="KW-0804">Transcription</keyword>
<protein>
    <submittedName>
        <fullName evidence="6">Winged helix-turn-helix transcriptional regulator</fullName>
    </submittedName>
</protein>
<evidence type="ECO:0000313" key="7">
    <source>
        <dbReference type="Proteomes" id="UP000311605"/>
    </source>
</evidence>
<dbReference type="GO" id="GO:0003700">
    <property type="term" value="F:DNA-binding transcription factor activity"/>
    <property type="evidence" value="ECO:0007669"/>
    <property type="project" value="InterPro"/>
</dbReference>
<gene>
    <name evidence="6" type="ORF">FHP24_21105</name>
</gene>
<proteinExistence type="predicted"/>
<dbReference type="GO" id="GO:0003677">
    <property type="term" value="F:DNA binding"/>
    <property type="evidence" value="ECO:0007669"/>
    <property type="project" value="UniProtKB-KW"/>
</dbReference>
<dbReference type="InterPro" id="IPR036390">
    <property type="entry name" value="WH_DNA-bd_sf"/>
</dbReference>
<evidence type="ECO:0000256" key="2">
    <source>
        <dbReference type="ARBA" id="ARBA00023125"/>
    </source>
</evidence>
<dbReference type="Gene3D" id="1.10.10.10">
    <property type="entry name" value="Winged helix-like DNA-binding domain superfamily/Winged helix DNA-binding domain"/>
    <property type="match status" value="1"/>
</dbReference>
<dbReference type="InterPro" id="IPR036388">
    <property type="entry name" value="WH-like_DNA-bd_sf"/>
</dbReference>
<dbReference type="InterPro" id="IPR051081">
    <property type="entry name" value="HTH_MetalResp_TranReg"/>
</dbReference>
<feature type="domain" description="HTH arsR-type" evidence="5">
    <location>
        <begin position="48"/>
        <end position="142"/>
    </location>
</feature>
<dbReference type="EMBL" id="VDMN01000005">
    <property type="protein sequence ID" value="TNM61756.1"/>
    <property type="molecule type" value="Genomic_DNA"/>
</dbReference>
<evidence type="ECO:0000256" key="3">
    <source>
        <dbReference type="ARBA" id="ARBA00023163"/>
    </source>
</evidence>
<keyword evidence="2" id="KW-0238">DNA-binding</keyword>
<comment type="caution">
    <text evidence="6">The sequence shown here is derived from an EMBL/GenBank/DDBJ whole genome shotgun (WGS) entry which is preliminary data.</text>
</comment>
<dbReference type="PROSITE" id="PS50987">
    <property type="entry name" value="HTH_ARSR_2"/>
    <property type="match status" value="1"/>
</dbReference>
<keyword evidence="7" id="KW-1185">Reference proteome</keyword>
<accession>A0A5C4XE91</accession>
<organism evidence="6 7">
    <name type="scientific">Aliirhizobium smilacinae</name>
    <dbReference type="NCBI Taxonomy" id="1395944"/>
    <lineage>
        <taxon>Bacteria</taxon>
        <taxon>Pseudomonadati</taxon>
        <taxon>Pseudomonadota</taxon>
        <taxon>Alphaproteobacteria</taxon>
        <taxon>Hyphomicrobiales</taxon>
        <taxon>Rhizobiaceae</taxon>
        <taxon>Aliirhizobium</taxon>
    </lineage>
</organism>
<dbReference type="InterPro" id="IPR001845">
    <property type="entry name" value="HTH_ArsR_DNA-bd_dom"/>
</dbReference>
<evidence type="ECO:0000259" key="5">
    <source>
        <dbReference type="PROSITE" id="PS50987"/>
    </source>
</evidence>
<name>A0A5C4XE91_9HYPH</name>
<reference evidence="6 7" key="1">
    <citation type="submission" date="2019-06" db="EMBL/GenBank/DDBJ databases">
        <title>The draft genome of Rhizobium smilacinae PTYR-5.</title>
        <authorList>
            <person name="Liu L."/>
            <person name="Li L."/>
            <person name="Zhang X."/>
        </authorList>
    </citation>
    <scope>NUCLEOTIDE SEQUENCE [LARGE SCALE GENOMIC DNA]</scope>
    <source>
        <strain evidence="6 7">PTYR-5</strain>
    </source>
</reference>
<sequence length="161" mass="17608">MKVAVSARNATLKLRGREEKYSGVGGRRMTQDQNGTDDHHRKPHVPKIRCQAIGEASDFMKSMSNPVRLSILCVLMEGARTVGELEKILDVHQPTLSQQIGELREAGIIAGERAAKAVVYRLADPRAGQIIGHLRLLFANPQASAIWRGAQFGETLPGEMG</sequence>